<comment type="subcellular location">
    <subcellularLocation>
        <location evidence="2">Cell membrane</location>
        <topology evidence="2">Multi-pass membrane protein</topology>
    </subcellularLocation>
</comment>
<dbReference type="UniPathway" id="UPA00148">
    <property type="reaction ID" value="UER00238"/>
</dbReference>
<keyword evidence="10 19" id="KW-0812">Transmembrane</keyword>
<organism evidence="20">
    <name type="scientific">hydrothermal vent metagenome</name>
    <dbReference type="NCBI Taxonomy" id="652676"/>
    <lineage>
        <taxon>unclassified sequences</taxon>
        <taxon>metagenomes</taxon>
        <taxon>ecological metagenomes</taxon>
    </lineage>
</organism>
<dbReference type="EMBL" id="UOEC01000014">
    <property type="protein sequence ID" value="VAV86802.1"/>
    <property type="molecule type" value="Genomic_DNA"/>
</dbReference>
<protein>
    <recommendedName>
        <fullName evidence="6">Adenosylcobinamide-GDP ribazoletransferase</fullName>
        <ecNumber evidence="5">2.7.8.26</ecNumber>
    </recommendedName>
    <alternativeName>
        <fullName evidence="16">Cobalamin synthase</fullName>
    </alternativeName>
    <alternativeName>
        <fullName evidence="15">Cobalamin-5'-phosphate synthase</fullName>
    </alternativeName>
</protein>
<feature type="transmembrane region" description="Helical" evidence="19">
    <location>
        <begin position="129"/>
        <end position="151"/>
    </location>
</feature>
<dbReference type="AlphaFoldDB" id="A0A3B0R2V9"/>
<evidence type="ECO:0000256" key="13">
    <source>
        <dbReference type="ARBA" id="ARBA00023136"/>
    </source>
</evidence>
<comment type="pathway">
    <text evidence="3">Cofactor biosynthesis; adenosylcobalamin biosynthesis; adenosylcobalamin from cob(II)yrinate a,c-diamide: step 7/7.</text>
</comment>
<keyword evidence="13 19" id="KW-0472">Membrane</keyword>
<evidence type="ECO:0000313" key="20">
    <source>
        <dbReference type="EMBL" id="VAV86802.1"/>
    </source>
</evidence>
<dbReference type="GO" id="GO:0008818">
    <property type="term" value="F:cobalamin 5'-phosphate synthase activity"/>
    <property type="evidence" value="ECO:0007669"/>
    <property type="project" value="InterPro"/>
</dbReference>
<evidence type="ECO:0000256" key="5">
    <source>
        <dbReference type="ARBA" id="ARBA00013200"/>
    </source>
</evidence>
<evidence type="ECO:0000256" key="8">
    <source>
        <dbReference type="ARBA" id="ARBA00022573"/>
    </source>
</evidence>
<evidence type="ECO:0000256" key="9">
    <source>
        <dbReference type="ARBA" id="ARBA00022679"/>
    </source>
</evidence>
<dbReference type="GO" id="GO:0005886">
    <property type="term" value="C:plasma membrane"/>
    <property type="evidence" value="ECO:0007669"/>
    <property type="project" value="UniProtKB-SubCell"/>
</dbReference>
<evidence type="ECO:0000256" key="12">
    <source>
        <dbReference type="ARBA" id="ARBA00022989"/>
    </source>
</evidence>
<evidence type="ECO:0000256" key="6">
    <source>
        <dbReference type="ARBA" id="ARBA00015850"/>
    </source>
</evidence>
<keyword evidence="12 19" id="KW-1133">Transmembrane helix</keyword>
<reference evidence="20" key="1">
    <citation type="submission" date="2018-06" db="EMBL/GenBank/DDBJ databases">
        <authorList>
            <person name="Zhirakovskaya E."/>
        </authorList>
    </citation>
    <scope>NUCLEOTIDE SEQUENCE</scope>
</reference>
<comment type="similarity">
    <text evidence="4">Belongs to the CobS family.</text>
</comment>
<dbReference type="GO" id="GO:0009236">
    <property type="term" value="P:cobalamin biosynthetic process"/>
    <property type="evidence" value="ECO:0007669"/>
    <property type="project" value="UniProtKB-UniPathway"/>
</dbReference>
<feature type="transmembrane region" description="Helical" evidence="19">
    <location>
        <begin position="157"/>
        <end position="181"/>
    </location>
</feature>
<sequence>MKNRKAQAIDHPDASEKTAQGKTSFWKDFLTSLTFLSRLPVNSPPEVSLASASRAFGVVGLFLGALTGLAFWLASAAGFGVIVAVLVALAINALLTGALHEDGLGDVADGFGGGWTKARKLEIMRDSNIGAYGVLALIFVVALRVAAYVSVLAVEPGLFATIGFFAAIACLSRAIIPVMMYQMPLARSDGRAAQAGKPSHDNLRQGLFIAVITGAVFLLLAVGITGVIAGFAGVLTAYLISAQIARRQIGGYTGDVLGALQQTAEIFALLAILTVI</sequence>
<evidence type="ECO:0000256" key="14">
    <source>
        <dbReference type="ARBA" id="ARBA00025228"/>
    </source>
</evidence>
<dbReference type="EC" id="2.7.8.26" evidence="5"/>
<evidence type="ECO:0000256" key="18">
    <source>
        <dbReference type="ARBA" id="ARBA00049504"/>
    </source>
</evidence>
<evidence type="ECO:0000256" key="1">
    <source>
        <dbReference type="ARBA" id="ARBA00001946"/>
    </source>
</evidence>
<keyword evidence="9 20" id="KW-0808">Transferase</keyword>
<evidence type="ECO:0000256" key="17">
    <source>
        <dbReference type="ARBA" id="ARBA00048623"/>
    </source>
</evidence>
<proteinExistence type="inferred from homology"/>
<evidence type="ECO:0000256" key="10">
    <source>
        <dbReference type="ARBA" id="ARBA00022692"/>
    </source>
</evidence>
<keyword evidence="11" id="KW-0460">Magnesium</keyword>
<evidence type="ECO:0000256" key="3">
    <source>
        <dbReference type="ARBA" id="ARBA00004663"/>
    </source>
</evidence>
<evidence type="ECO:0000256" key="7">
    <source>
        <dbReference type="ARBA" id="ARBA00022475"/>
    </source>
</evidence>
<keyword evidence="8" id="KW-0169">Cobalamin biosynthesis</keyword>
<comment type="catalytic activity">
    <reaction evidence="17">
        <text>alpha-ribazole + adenosylcob(III)inamide-GDP = adenosylcob(III)alamin + GMP + H(+)</text>
        <dbReference type="Rhea" id="RHEA:16049"/>
        <dbReference type="ChEBI" id="CHEBI:10329"/>
        <dbReference type="ChEBI" id="CHEBI:15378"/>
        <dbReference type="ChEBI" id="CHEBI:18408"/>
        <dbReference type="ChEBI" id="CHEBI:58115"/>
        <dbReference type="ChEBI" id="CHEBI:60487"/>
        <dbReference type="EC" id="2.7.8.26"/>
    </reaction>
</comment>
<evidence type="ECO:0000256" key="15">
    <source>
        <dbReference type="ARBA" id="ARBA00032605"/>
    </source>
</evidence>
<dbReference type="PANTHER" id="PTHR34148">
    <property type="entry name" value="ADENOSYLCOBINAMIDE-GDP RIBAZOLETRANSFERASE"/>
    <property type="match status" value="1"/>
</dbReference>
<evidence type="ECO:0000256" key="16">
    <source>
        <dbReference type="ARBA" id="ARBA00032853"/>
    </source>
</evidence>
<feature type="transmembrane region" description="Helical" evidence="19">
    <location>
        <begin position="207"/>
        <end position="240"/>
    </location>
</feature>
<feature type="transmembrane region" description="Helical" evidence="19">
    <location>
        <begin position="79"/>
        <end position="99"/>
    </location>
</feature>
<dbReference type="PANTHER" id="PTHR34148:SF1">
    <property type="entry name" value="ADENOSYLCOBINAMIDE-GDP RIBAZOLETRANSFERASE"/>
    <property type="match status" value="1"/>
</dbReference>
<name>A0A3B0R2V9_9ZZZZ</name>
<dbReference type="GO" id="GO:0051073">
    <property type="term" value="F:adenosylcobinamide-GDP ribazoletransferase activity"/>
    <property type="evidence" value="ECO:0007669"/>
    <property type="project" value="UniProtKB-EC"/>
</dbReference>
<gene>
    <name evidence="20" type="ORF">MNBD_ALPHA08-453</name>
</gene>
<evidence type="ECO:0000256" key="19">
    <source>
        <dbReference type="SAM" id="Phobius"/>
    </source>
</evidence>
<evidence type="ECO:0000256" key="11">
    <source>
        <dbReference type="ARBA" id="ARBA00022842"/>
    </source>
</evidence>
<comment type="function">
    <text evidence="14">Joins adenosylcobinamide-GDP and alpha-ribazole to generate adenosylcobalamin (Ado-cobalamin). Also synthesizes adenosylcobalamin 5'-phosphate from adenosylcobinamide-GDP and alpha-ribazole 5'-phosphate.</text>
</comment>
<comment type="catalytic activity">
    <reaction evidence="18">
        <text>alpha-ribazole 5'-phosphate + adenosylcob(III)inamide-GDP = adenosylcob(III)alamin 5'-phosphate + GMP + H(+)</text>
        <dbReference type="Rhea" id="RHEA:23560"/>
        <dbReference type="ChEBI" id="CHEBI:15378"/>
        <dbReference type="ChEBI" id="CHEBI:57918"/>
        <dbReference type="ChEBI" id="CHEBI:58115"/>
        <dbReference type="ChEBI" id="CHEBI:60487"/>
        <dbReference type="ChEBI" id="CHEBI:60493"/>
        <dbReference type="EC" id="2.7.8.26"/>
    </reaction>
</comment>
<dbReference type="HAMAP" id="MF_00719">
    <property type="entry name" value="CobS"/>
    <property type="match status" value="1"/>
</dbReference>
<comment type="cofactor">
    <cofactor evidence="1">
        <name>Mg(2+)</name>
        <dbReference type="ChEBI" id="CHEBI:18420"/>
    </cofactor>
</comment>
<dbReference type="Pfam" id="PF02654">
    <property type="entry name" value="CobS"/>
    <property type="match status" value="1"/>
</dbReference>
<evidence type="ECO:0000256" key="2">
    <source>
        <dbReference type="ARBA" id="ARBA00004651"/>
    </source>
</evidence>
<dbReference type="InterPro" id="IPR003805">
    <property type="entry name" value="CobS"/>
</dbReference>
<keyword evidence="7" id="KW-1003">Cell membrane</keyword>
<accession>A0A3B0R2V9</accession>
<evidence type="ECO:0000256" key="4">
    <source>
        <dbReference type="ARBA" id="ARBA00010561"/>
    </source>
</evidence>
<dbReference type="NCBIfam" id="TIGR00317">
    <property type="entry name" value="cobS"/>
    <property type="match status" value="1"/>
</dbReference>